<dbReference type="PANTHER" id="PTHR43404">
    <property type="entry name" value="LIPOPOLYSACCHARIDE CHOLINEPHOSPHOTRANSFERASE LICD"/>
    <property type="match status" value="1"/>
</dbReference>
<dbReference type="AlphaFoldDB" id="A0A9X0CYZ3"/>
<feature type="domain" description="LicD/FKTN/FKRP nucleotidyltransferase" evidence="1">
    <location>
        <begin position="116"/>
        <end position="234"/>
    </location>
</feature>
<protein>
    <recommendedName>
        <fullName evidence="1">LicD/FKTN/FKRP nucleotidyltransferase domain-containing protein</fullName>
    </recommendedName>
</protein>
<dbReference type="InterPro" id="IPR007074">
    <property type="entry name" value="LicD/FKTN/FKRP_NTP_transf"/>
</dbReference>
<dbReference type="GO" id="GO:0009100">
    <property type="term" value="P:glycoprotein metabolic process"/>
    <property type="evidence" value="ECO:0007669"/>
    <property type="project" value="UniProtKB-ARBA"/>
</dbReference>
<keyword evidence="3" id="KW-1185">Reference proteome</keyword>
<reference evidence="2" key="1">
    <citation type="submission" date="2023-01" db="EMBL/GenBank/DDBJ databases">
        <title>Genome assembly of the deep-sea coral Lophelia pertusa.</title>
        <authorList>
            <person name="Herrera S."/>
            <person name="Cordes E."/>
        </authorList>
    </citation>
    <scope>NUCLEOTIDE SEQUENCE</scope>
    <source>
        <strain evidence="2">USNM1676648</strain>
        <tissue evidence="2">Polyp</tissue>
    </source>
</reference>
<dbReference type="PANTHER" id="PTHR43404:SF1">
    <property type="entry name" value="MNN4P"/>
    <property type="match status" value="1"/>
</dbReference>
<dbReference type="EMBL" id="MU826364">
    <property type="protein sequence ID" value="KAJ7378674.1"/>
    <property type="molecule type" value="Genomic_DNA"/>
</dbReference>
<name>A0A9X0CYZ3_9CNID</name>
<accession>A0A9X0CYZ3</accession>
<dbReference type="OrthoDB" id="5956494at2759"/>
<dbReference type="Pfam" id="PF04991">
    <property type="entry name" value="LicD"/>
    <property type="match status" value="1"/>
</dbReference>
<evidence type="ECO:0000313" key="2">
    <source>
        <dbReference type="EMBL" id="KAJ7378674.1"/>
    </source>
</evidence>
<proteinExistence type="predicted"/>
<evidence type="ECO:0000259" key="1">
    <source>
        <dbReference type="Pfam" id="PF04991"/>
    </source>
</evidence>
<organism evidence="2 3">
    <name type="scientific">Desmophyllum pertusum</name>
    <dbReference type="NCBI Taxonomy" id="174260"/>
    <lineage>
        <taxon>Eukaryota</taxon>
        <taxon>Metazoa</taxon>
        <taxon>Cnidaria</taxon>
        <taxon>Anthozoa</taxon>
        <taxon>Hexacorallia</taxon>
        <taxon>Scleractinia</taxon>
        <taxon>Caryophylliina</taxon>
        <taxon>Caryophylliidae</taxon>
        <taxon>Desmophyllum</taxon>
    </lineage>
</organism>
<comment type="caution">
    <text evidence="2">The sequence shown here is derived from an EMBL/GenBank/DDBJ whole genome shotgun (WGS) entry which is preliminary data.</text>
</comment>
<dbReference type="InterPro" id="IPR052942">
    <property type="entry name" value="LPS_cholinephosphotransferase"/>
</dbReference>
<evidence type="ECO:0000313" key="3">
    <source>
        <dbReference type="Proteomes" id="UP001163046"/>
    </source>
</evidence>
<dbReference type="Proteomes" id="UP001163046">
    <property type="component" value="Unassembled WGS sequence"/>
</dbReference>
<gene>
    <name evidence="2" type="ORF">OS493_021977</name>
</gene>
<sequence length="296" mass="34301">MKKAASFLLFGLTITAAYFLATVVLQLDSTSLFQPAVKLKFQDVETPYYVNRTGKHCNISFKWGKMCPKLYTELGGRCDLINGSLQCPDIRKYPKFRNRQGQLVLTRMLRIFDLLAQKHDIYYWIARGTLLGAARHHGFIPWDVDADIEIPLEDYVKLFQVVAKELPADIFFQNSISDPALNPEDRSSCHQHEIVGIYQQTWNPRFRDRHSCYKYCIAYGCKWHDGLMIDILVLPHVSRSVYPLKRLPFEGFTLPVQSDWKDELVSQYGKNWFEFPTDEEPAENADVFNGCEKLKS</sequence>